<proteinExistence type="predicted"/>
<reference evidence="1" key="1">
    <citation type="journal article" date="2023" name="Insect Mol. Biol.">
        <title>Genome sequencing provides insights into the evolution of gene families encoding plant cell wall-degrading enzymes in longhorned beetles.</title>
        <authorList>
            <person name="Shin N.R."/>
            <person name="Okamura Y."/>
            <person name="Kirsch R."/>
            <person name="Pauchet Y."/>
        </authorList>
    </citation>
    <scope>NUCLEOTIDE SEQUENCE</scope>
    <source>
        <strain evidence="1">RBIC_L_NR</strain>
    </source>
</reference>
<dbReference type="EMBL" id="JANEYF010003960">
    <property type="protein sequence ID" value="KAJ8932843.1"/>
    <property type="molecule type" value="Genomic_DNA"/>
</dbReference>
<sequence length="64" mass="7888">MFRNRVILERRRIRDATNPFELPEEMFKNFFRFSREMATEIINMLSSHLRYTRRSTAIAKELHL</sequence>
<gene>
    <name evidence="1" type="ORF">NQ314_014402</name>
</gene>
<name>A0AAV8X1H6_9CUCU</name>
<keyword evidence="2" id="KW-1185">Reference proteome</keyword>
<evidence type="ECO:0000313" key="1">
    <source>
        <dbReference type="EMBL" id="KAJ8932843.1"/>
    </source>
</evidence>
<protein>
    <submittedName>
        <fullName evidence="1">Uncharacterized protein</fullName>
    </submittedName>
</protein>
<organism evidence="1 2">
    <name type="scientific">Rhamnusium bicolor</name>
    <dbReference type="NCBI Taxonomy" id="1586634"/>
    <lineage>
        <taxon>Eukaryota</taxon>
        <taxon>Metazoa</taxon>
        <taxon>Ecdysozoa</taxon>
        <taxon>Arthropoda</taxon>
        <taxon>Hexapoda</taxon>
        <taxon>Insecta</taxon>
        <taxon>Pterygota</taxon>
        <taxon>Neoptera</taxon>
        <taxon>Endopterygota</taxon>
        <taxon>Coleoptera</taxon>
        <taxon>Polyphaga</taxon>
        <taxon>Cucujiformia</taxon>
        <taxon>Chrysomeloidea</taxon>
        <taxon>Cerambycidae</taxon>
        <taxon>Lepturinae</taxon>
        <taxon>Rhagiini</taxon>
        <taxon>Rhamnusium</taxon>
    </lineage>
</organism>
<accession>A0AAV8X1H6</accession>
<dbReference type="Proteomes" id="UP001162156">
    <property type="component" value="Unassembled WGS sequence"/>
</dbReference>
<dbReference type="AlphaFoldDB" id="A0AAV8X1H6"/>
<comment type="caution">
    <text evidence="1">The sequence shown here is derived from an EMBL/GenBank/DDBJ whole genome shotgun (WGS) entry which is preliminary data.</text>
</comment>
<evidence type="ECO:0000313" key="2">
    <source>
        <dbReference type="Proteomes" id="UP001162156"/>
    </source>
</evidence>